<comment type="caution">
    <text evidence="1">The sequence shown here is derived from an EMBL/GenBank/DDBJ whole genome shotgun (WGS) entry which is preliminary data.</text>
</comment>
<organism evidence="1 2">
    <name type="scientific">Polaribacter filamentus</name>
    <dbReference type="NCBI Taxonomy" id="53483"/>
    <lineage>
        <taxon>Bacteria</taxon>
        <taxon>Pseudomonadati</taxon>
        <taxon>Bacteroidota</taxon>
        <taxon>Flavobacteriia</taxon>
        <taxon>Flavobacteriales</taxon>
        <taxon>Flavobacteriaceae</taxon>
    </lineage>
</organism>
<keyword evidence="2" id="KW-1185">Reference proteome</keyword>
<name>A0A2S7KXB0_9FLAO</name>
<dbReference type="AlphaFoldDB" id="A0A2S7KXB0"/>
<dbReference type="RefSeq" id="WP_104809502.1">
    <property type="nucleotide sequence ID" value="NZ_MQUA01000013.1"/>
</dbReference>
<evidence type="ECO:0000313" key="2">
    <source>
        <dbReference type="Proteomes" id="UP000239522"/>
    </source>
</evidence>
<gene>
    <name evidence="1" type="ORF">BST83_08975</name>
</gene>
<dbReference type="Proteomes" id="UP000239522">
    <property type="component" value="Unassembled WGS sequence"/>
</dbReference>
<dbReference type="EMBL" id="MQUA01000013">
    <property type="protein sequence ID" value="PQB07271.1"/>
    <property type="molecule type" value="Genomic_DNA"/>
</dbReference>
<protein>
    <submittedName>
        <fullName evidence="1">Uncharacterized protein</fullName>
    </submittedName>
</protein>
<dbReference type="OrthoDB" id="7058208at2"/>
<evidence type="ECO:0000313" key="1">
    <source>
        <dbReference type="EMBL" id="PQB07271.1"/>
    </source>
</evidence>
<reference evidence="1 2" key="1">
    <citation type="submission" date="2016-11" db="EMBL/GenBank/DDBJ databases">
        <title>Trade-off between light-utilization and light-protection in marine flavobacteria.</title>
        <authorList>
            <person name="Kumagai Y."/>
        </authorList>
    </citation>
    <scope>NUCLEOTIDE SEQUENCE [LARGE SCALE GENOMIC DNA]</scope>
    <source>
        <strain evidence="1 2">ATCC 700397</strain>
    </source>
</reference>
<sequence length="275" mass="32448">MASTENIRMWIEQSDIDYIGHFIKAWIPFNAWYNGTFSTLNSDRQKISAIKSQNNTVKRGINSLMESNSQLGQEFKSNLSALYYQLQQNQIDGRDGRIWFEDALKEKNNVDLIDNREFGRDKYYLKRTDGQYLGQVSEIRIILKKKSDNSNTFVYTHTEYDITHLQSFPDYQSLSHTKKEQIRIMFQELKPIRIESLLETNKNESPINYYQCDSYVLRREPTNSCYSIYVVKGLIEILYQLRNVLFHGELVPNKGAQNVYKEAYLVLKMILDKIR</sequence>
<accession>A0A2S7KXB0</accession>
<proteinExistence type="predicted"/>